<comment type="cofactor">
    <cofactor evidence="1">
        <name>a divalent metal cation</name>
        <dbReference type="ChEBI" id="CHEBI:60240"/>
    </cofactor>
</comment>
<evidence type="ECO:0000259" key="8">
    <source>
        <dbReference type="Pfam" id="PF13359"/>
    </source>
</evidence>
<dbReference type="AlphaFoldDB" id="A0A6P4D9K7"/>
<evidence type="ECO:0000256" key="3">
    <source>
        <dbReference type="ARBA" id="ARBA00006958"/>
    </source>
</evidence>
<keyword evidence="7" id="KW-0539">Nucleus</keyword>
<evidence type="ECO:0000256" key="1">
    <source>
        <dbReference type="ARBA" id="ARBA00001968"/>
    </source>
</evidence>
<dbReference type="GeneID" id="107487406"/>
<comment type="similarity">
    <text evidence="3">Belongs to the HARBI1 family.</text>
</comment>
<keyword evidence="6" id="KW-0378">Hydrolase</keyword>
<dbReference type="InterPro" id="IPR027806">
    <property type="entry name" value="HARBI1_dom"/>
</dbReference>
<keyword evidence="4" id="KW-0540">Nuclease</keyword>
<protein>
    <submittedName>
        <fullName evidence="11">Uncharacterized protein LOC107487406</fullName>
    </submittedName>
</protein>
<dbReference type="Proteomes" id="UP000515211">
    <property type="component" value="Chromosome 1"/>
</dbReference>
<dbReference type="GO" id="GO:0005634">
    <property type="term" value="C:nucleus"/>
    <property type="evidence" value="ECO:0007669"/>
    <property type="project" value="UniProtKB-SubCell"/>
</dbReference>
<dbReference type="InterPro" id="IPR058353">
    <property type="entry name" value="DUF8040"/>
</dbReference>
<dbReference type="OrthoDB" id="1388652at2759"/>
<dbReference type="PANTHER" id="PTHR22930:SF221">
    <property type="entry name" value="NUCLEASE HARBI1"/>
    <property type="match status" value="1"/>
</dbReference>
<keyword evidence="5" id="KW-0479">Metal-binding</keyword>
<dbReference type="Pfam" id="PF26138">
    <property type="entry name" value="DUF8040"/>
    <property type="match status" value="1"/>
</dbReference>
<keyword evidence="10" id="KW-1185">Reference proteome</keyword>
<gene>
    <name evidence="11" type="primary">LOC107487406</name>
</gene>
<dbReference type="PANTHER" id="PTHR22930">
    <property type="match status" value="1"/>
</dbReference>
<dbReference type="RefSeq" id="XP_015963534.1">
    <property type="nucleotide sequence ID" value="XM_016108048.1"/>
</dbReference>
<evidence type="ECO:0000256" key="2">
    <source>
        <dbReference type="ARBA" id="ARBA00004123"/>
    </source>
</evidence>
<dbReference type="Pfam" id="PF13359">
    <property type="entry name" value="DDE_Tnp_4"/>
    <property type="match status" value="1"/>
</dbReference>
<sequence length="364" mass="41839">MHETSTQTGNKWLKEILEGNNSRCCSMFRMEKDVFKRLCYDLETNYGLCASRRISATEMLAMFLFVLGGENSNKSTKERFQHSGKTISRKFEEVLQAVCKMAIDIIQPKDRDFKEVPTKLKNDDRYWPHFKDAIGAIDGTHVPVIVSTEDQIRFIGRKGIPTQNVMAACNFDMEFTFALAGWEGTAHDTRVFLYAIGTYELNFPKPPPGKYYLVDAGYPEKKGYLGPYKGATYHLPEFRRANGPSGYYEIYNYAHSSLRSVIERTFGVWKKRWKILRDMPSFSYKKQIQIVIATMALHNYIRCYSTSDHKFKKYDQMDVELEEEDGYGDEGEAENGVEKVGDEFLGTMEMVRNNIALSLIGGKN</sequence>
<reference evidence="11" key="2">
    <citation type="submission" date="2025-08" db="UniProtKB">
        <authorList>
            <consortium name="RefSeq"/>
        </authorList>
    </citation>
    <scope>IDENTIFICATION</scope>
    <source>
        <tissue evidence="11">Whole plant</tissue>
    </source>
</reference>
<evidence type="ECO:0000256" key="6">
    <source>
        <dbReference type="ARBA" id="ARBA00022801"/>
    </source>
</evidence>
<name>A0A6P4D9K7_ARADU</name>
<evidence type="ECO:0000256" key="5">
    <source>
        <dbReference type="ARBA" id="ARBA00022723"/>
    </source>
</evidence>
<dbReference type="GO" id="GO:0016787">
    <property type="term" value="F:hydrolase activity"/>
    <property type="evidence" value="ECO:0007669"/>
    <property type="project" value="UniProtKB-KW"/>
</dbReference>
<evidence type="ECO:0000256" key="7">
    <source>
        <dbReference type="ARBA" id="ARBA00023242"/>
    </source>
</evidence>
<accession>A0A6P4D9K7</accession>
<evidence type="ECO:0000256" key="4">
    <source>
        <dbReference type="ARBA" id="ARBA00022722"/>
    </source>
</evidence>
<reference evidence="10" key="1">
    <citation type="journal article" date="2016" name="Nat. Genet.">
        <title>The genome sequences of Arachis duranensis and Arachis ipaensis, the diploid ancestors of cultivated peanut.</title>
        <authorList>
            <person name="Bertioli D.J."/>
            <person name="Cannon S.B."/>
            <person name="Froenicke L."/>
            <person name="Huang G."/>
            <person name="Farmer A.D."/>
            <person name="Cannon E.K."/>
            <person name="Liu X."/>
            <person name="Gao D."/>
            <person name="Clevenger J."/>
            <person name="Dash S."/>
            <person name="Ren L."/>
            <person name="Moretzsohn M.C."/>
            <person name="Shirasawa K."/>
            <person name="Huang W."/>
            <person name="Vidigal B."/>
            <person name="Abernathy B."/>
            <person name="Chu Y."/>
            <person name="Niederhuth C.E."/>
            <person name="Umale P."/>
            <person name="Araujo A.C."/>
            <person name="Kozik A."/>
            <person name="Kim K.D."/>
            <person name="Burow M.D."/>
            <person name="Varshney R.K."/>
            <person name="Wang X."/>
            <person name="Zhang X."/>
            <person name="Barkley N."/>
            <person name="Guimaraes P.M."/>
            <person name="Isobe S."/>
            <person name="Guo B."/>
            <person name="Liao B."/>
            <person name="Stalker H.T."/>
            <person name="Schmitz R.J."/>
            <person name="Scheffler B.E."/>
            <person name="Leal-Bertioli S.C."/>
            <person name="Xun X."/>
            <person name="Jackson S.A."/>
            <person name="Michelmore R."/>
            <person name="Ozias-Akins P."/>
        </authorList>
    </citation>
    <scope>NUCLEOTIDE SEQUENCE [LARGE SCALE GENOMIC DNA]</scope>
    <source>
        <strain evidence="10">cv. V14167</strain>
    </source>
</reference>
<comment type="subcellular location">
    <subcellularLocation>
        <location evidence="2">Nucleus</location>
    </subcellularLocation>
</comment>
<dbReference type="KEGG" id="adu:107487406"/>
<organism evidence="10 11">
    <name type="scientific">Arachis duranensis</name>
    <name type="common">Wild peanut</name>
    <dbReference type="NCBI Taxonomy" id="130453"/>
    <lineage>
        <taxon>Eukaryota</taxon>
        <taxon>Viridiplantae</taxon>
        <taxon>Streptophyta</taxon>
        <taxon>Embryophyta</taxon>
        <taxon>Tracheophyta</taxon>
        <taxon>Spermatophyta</taxon>
        <taxon>Magnoliopsida</taxon>
        <taxon>eudicotyledons</taxon>
        <taxon>Gunneridae</taxon>
        <taxon>Pentapetalae</taxon>
        <taxon>rosids</taxon>
        <taxon>fabids</taxon>
        <taxon>Fabales</taxon>
        <taxon>Fabaceae</taxon>
        <taxon>Papilionoideae</taxon>
        <taxon>50 kb inversion clade</taxon>
        <taxon>dalbergioids sensu lato</taxon>
        <taxon>Dalbergieae</taxon>
        <taxon>Pterocarpus clade</taxon>
        <taxon>Arachis</taxon>
    </lineage>
</organism>
<dbReference type="GO" id="GO:0046872">
    <property type="term" value="F:metal ion binding"/>
    <property type="evidence" value="ECO:0007669"/>
    <property type="project" value="UniProtKB-KW"/>
</dbReference>
<feature type="domain" description="DDE Tnp4" evidence="8">
    <location>
        <begin position="137"/>
        <end position="299"/>
    </location>
</feature>
<evidence type="ECO:0000313" key="11">
    <source>
        <dbReference type="RefSeq" id="XP_015963534.1"/>
    </source>
</evidence>
<proteinExistence type="inferred from homology"/>
<evidence type="ECO:0000313" key="10">
    <source>
        <dbReference type="Proteomes" id="UP000515211"/>
    </source>
</evidence>
<dbReference type="InterPro" id="IPR045249">
    <property type="entry name" value="HARBI1-like"/>
</dbReference>
<evidence type="ECO:0000259" key="9">
    <source>
        <dbReference type="Pfam" id="PF26138"/>
    </source>
</evidence>
<feature type="domain" description="DUF8040" evidence="9">
    <location>
        <begin position="4"/>
        <end position="100"/>
    </location>
</feature>
<dbReference type="GO" id="GO:0004518">
    <property type="term" value="F:nuclease activity"/>
    <property type="evidence" value="ECO:0007669"/>
    <property type="project" value="UniProtKB-KW"/>
</dbReference>